<evidence type="ECO:0000313" key="2">
    <source>
        <dbReference type="EMBL" id="KAK4155856.1"/>
    </source>
</evidence>
<feature type="domain" description="F-box" evidence="1">
    <location>
        <begin position="190"/>
        <end position="236"/>
    </location>
</feature>
<evidence type="ECO:0000259" key="1">
    <source>
        <dbReference type="PROSITE" id="PS50181"/>
    </source>
</evidence>
<dbReference type="InterPro" id="IPR001810">
    <property type="entry name" value="F-box_dom"/>
</dbReference>
<protein>
    <recommendedName>
        <fullName evidence="1">F-box domain-containing protein</fullName>
    </recommendedName>
</protein>
<dbReference type="EMBL" id="MU856879">
    <property type="protein sequence ID" value="KAK4155856.1"/>
    <property type="molecule type" value="Genomic_DNA"/>
</dbReference>
<reference evidence="2" key="2">
    <citation type="submission" date="2023-05" db="EMBL/GenBank/DDBJ databases">
        <authorList>
            <consortium name="Lawrence Berkeley National Laboratory"/>
            <person name="Steindorff A."/>
            <person name="Hensen N."/>
            <person name="Bonometti L."/>
            <person name="Westerberg I."/>
            <person name="Brannstrom I.O."/>
            <person name="Guillou S."/>
            <person name="Cros-Aarteil S."/>
            <person name="Calhoun S."/>
            <person name="Haridas S."/>
            <person name="Kuo A."/>
            <person name="Mondo S."/>
            <person name="Pangilinan J."/>
            <person name="Riley R."/>
            <person name="Labutti K."/>
            <person name="Andreopoulos B."/>
            <person name="Lipzen A."/>
            <person name="Chen C."/>
            <person name="Yanf M."/>
            <person name="Daum C."/>
            <person name="Ng V."/>
            <person name="Clum A."/>
            <person name="Ohm R."/>
            <person name="Martin F."/>
            <person name="Silar P."/>
            <person name="Natvig D."/>
            <person name="Lalanne C."/>
            <person name="Gautier V."/>
            <person name="Ament-Velasquez S.L."/>
            <person name="Kruys A."/>
            <person name="Hutchinson M.I."/>
            <person name="Powell A.J."/>
            <person name="Barry K."/>
            <person name="Miller A.N."/>
            <person name="Grigoriev I.V."/>
            <person name="Debuchy R."/>
            <person name="Gladieux P."/>
            <person name="Thoren M.H."/>
            <person name="Johannesson H."/>
        </authorList>
    </citation>
    <scope>NUCLEOTIDE SEQUENCE</scope>
    <source>
        <strain evidence="2">CBS 538.74</strain>
    </source>
</reference>
<sequence>MSQWASHCPICGWRVDSEAGSVPWINQFHGLYSSPEKGIVLTGVGLYSPGLFIAPPDPSARWGDPGHGNSRQGYFDAMTEVDGKRAFVFHDACWSLVEQAYHPAAVPRERLFEVLNSLPAFARDSINWEHDYGGLGLFADEKDYFPWEYPYFADRGIEMGGTTTYTASTPLPSPPSRNLLLSTAGSSSGQDPFNLLPEELCCTIAAYLPTPDVLNARCASRSFWGVFDSQQFWASRFKGKISARSWLYEAAQDLESTGGIGRRDWRWLYHRTIDARLGQAARNRKRVWGLIRHVLPSELPFPWQSPSLPEEESPRPLLAISTVRLGRSVYIAGLSLTTTSGEVLRLGYRSASSESSLQLQGAALTGFNLAVNLGGIHDTQCVSGSGTIRQLSPWLGCPDDALRTERLSVMTIGRTMGLRMLSVAAVRQRGLQMPAGHSGKDNHSLRHSAIWYPDVPPPTLNLNQDFLVAPEAHTSGFKPLFWSWFGGPGGIYLASLVKVRITGEIGRIDFFFDTPEVPAGCQSFGRIEPWEDKDNNSDDDLKVVEFPIDGPGGEVIDSVEIRQEVRREDLVEWWNSEGYLTWLEIHTNRGRTLKVGSKSKARNGSVVKKRIAATPGTAITGFYGSHAW</sequence>
<dbReference type="InterPro" id="IPR056021">
    <property type="entry name" value="DUF7600"/>
</dbReference>
<keyword evidence="3" id="KW-1185">Reference proteome</keyword>
<dbReference type="Pfam" id="PF24539">
    <property type="entry name" value="DUF7600"/>
    <property type="match status" value="1"/>
</dbReference>
<proteinExistence type="predicted"/>
<dbReference type="Gene3D" id="1.20.1280.50">
    <property type="match status" value="1"/>
</dbReference>
<dbReference type="SUPFAM" id="SSF81383">
    <property type="entry name" value="F-box domain"/>
    <property type="match status" value="1"/>
</dbReference>
<organism evidence="2 3">
    <name type="scientific">Chaetomidium leptoderma</name>
    <dbReference type="NCBI Taxonomy" id="669021"/>
    <lineage>
        <taxon>Eukaryota</taxon>
        <taxon>Fungi</taxon>
        <taxon>Dikarya</taxon>
        <taxon>Ascomycota</taxon>
        <taxon>Pezizomycotina</taxon>
        <taxon>Sordariomycetes</taxon>
        <taxon>Sordariomycetidae</taxon>
        <taxon>Sordariales</taxon>
        <taxon>Chaetomiaceae</taxon>
        <taxon>Chaetomidium</taxon>
    </lineage>
</organism>
<dbReference type="InterPro" id="IPR036047">
    <property type="entry name" value="F-box-like_dom_sf"/>
</dbReference>
<accession>A0AAN7A0L2</accession>
<reference evidence="2" key="1">
    <citation type="journal article" date="2023" name="Mol. Phylogenet. Evol.">
        <title>Genome-scale phylogeny and comparative genomics of the fungal order Sordariales.</title>
        <authorList>
            <person name="Hensen N."/>
            <person name="Bonometti L."/>
            <person name="Westerberg I."/>
            <person name="Brannstrom I.O."/>
            <person name="Guillou S."/>
            <person name="Cros-Aarteil S."/>
            <person name="Calhoun S."/>
            <person name="Haridas S."/>
            <person name="Kuo A."/>
            <person name="Mondo S."/>
            <person name="Pangilinan J."/>
            <person name="Riley R."/>
            <person name="LaButti K."/>
            <person name="Andreopoulos B."/>
            <person name="Lipzen A."/>
            <person name="Chen C."/>
            <person name="Yan M."/>
            <person name="Daum C."/>
            <person name="Ng V."/>
            <person name="Clum A."/>
            <person name="Steindorff A."/>
            <person name="Ohm R.A."/>
            <person name="Martin F."/>
            <person name="Silar P."/>
            <person name="Natvig D.O."/>
            <person name="Lalanne C."/>
            <person name="Gautier V."/>
            <person name="Ament-Velasquez S.L."/>
            <person name="Kruys A."/>
            <person name="Hutchinson M.I."/>
            <person name="Powell A.J."/>
            <person name="Barry K."/>
            <person name="Miller A.N."/>
            <person name="Grigoriev I.V."/>
            <person name="Debuchy R."/>
            <person name="Gladieux P."/>
            <person name="Hiltunen Thoren M."/>
            <person name="Johannesson H."/>
        </authorList>
    </citation>
    <scope>NUCLEOTIDE SEQUENCE</scope>
    <source>
        <strain evidence="2">CBS 538.74</strain>
    </source>
</reference>
<dbReference type="AlphaFoldDB" id="A0AAN7A0L2"/>
<comment type="caution">
    <text evidence="2">The sequence shown here is derived from an EMBL/GenBank/DDBJ whole genome shotgun (WGS) entry which is preliminary data.</text>
</comment>
<name>A0AAN7A0L2_9PEZI</name>
<gene>
    <name evidence="2" type="ORF">C8A00DRAFT_41589</name>
</gene>
<dbReference type="Proteomes" id="UP001302745">
    <property type="component" value="Unassembled WGS sequence"/>
</dbReference>
<dbReference type="CDD" id="cd09917">
    <property type="entry name" value="F-box_SF"/>
    <property type="match status" value="1"/>
</dbReference>
<evidence type="ECO:0000313" key="3">
    <source>
        <dbReference type="Proteomes" id="UP001302745"/>
    </source>
</evidence>
<dbReference type="SUPFAM" id="SSF51101">
    <property type="entry name" value="Mannose-binding lectins"/>
    <property type="match status" value="1"/>
</dbReference>
<dbReference type="PROSITE" id="PS50181">
    <property type="entry name" value="FBOX"/>
    <property type="match status" value="1"/>
</dbReference>
<dbReference type="InterPro" id="IPR036404">
    <property type="entry name" value="Jacalin-like_lectin_dom_sf"/>
</dbReference>